<comment type="caution">
    <text evidence="1">The sequence shown here is derived from an EMBL/GenBank/DDBJ whole genome shotgun (WGS) entry which is preliminary data.</text>
</comment>
<keyword evidence="2" id="KW-1185">Reference proteome</keyword>
<name>A0A1E5L7W0_9FIRM</name>
<dbReference type="OrthoDB" id="2339584at2"/>
<dbReference type="AlphaFoldDB" id="A0A1E5L7W0"/>
<organism evidence="1 2">
    <name type="scientific">Desulfuribacillus stibiiarsenatis</name>
    <dbReference type="NCBI Taxonomy" id="1390249"/>
    <lineage>
        <taxon>Bacteria</taxon>
        <taxon>Bacillati</taxon>
        <taxon>Bacillota</taxon>
        <taxon>Desulfuribacillia</taxon>
        <taxon>Desulfuribacillales</taxon>
        <taxon>Desulfuribacillaceae</taxon>
        <taxon>Desulfuribacillus</taxon>
    </lineage>
</organism>
<accession>A0A1E5L7W0</accession>
<dbReference type="EMBL" id="MJAT01000006">
    <property type="protein sequence ID" value="OEH86216.1"/>
    <property type="molecule type" value="Genomic_DNA"/>
</dbReference>
<protein>
    <submittedName>
        <fullName evidence="1">Uncharacterized protein</fullName>
    </submittedName>
</protein>
<dbReference type="Proteomes" id="UP000095255">
    <property type="component" value="Unassembled WGS sequence"/>
</dbReference>
<sequence length="64" mass="7452">MSNVDLKTFPYGKTTALTMLYLEKQDLSNLSPEELVDKYNEVYEKISKRFSEPKSNKTITVRAF</sequence>
<evidence type="ECO:0000313" key="1">
    <source>
        <dbReference type="EMBL" id="OEH86216.1"/>
    </source>
</evidence>
<reference evidence="1 2" key="1">
    <citation type="submission" date="2016-09" db="EMBL/GenBank/DDBJ databases">
        <title>Desulfuribacillus arsenicus sp. nov., an obligately anaerobic, dissimilatory arsenic- and antimonate-reducing bacterium isolated from anoxic sediments.</title>
        <authorList>
            <person name="Abin C.A."/>
            <person name="Hollibaugh J.T."/>
        </authorList>
    </citation>
    <scope>NUCLEOTIDE SEQUENCE [LARGE SCALE GENOMIC DNA]</scope>
    <source>
        <strain evidence="1 2">MLFW-2</strain>
    </source>
</reference>
<proteinExistence type="predicted"/>
<gene>
    <name evidence="1" type="ORF">BHU72_11820</name>
</gene>
<evidence type="ECO:0000313" key="2">
    <source>
        <dbReference type="Proteomes" id="UP000095255"/>
    </source>
</evidence>
<dbReference type="RefSeq" id="WP_069701444.1">
    <property type="nucleotide sequence ID" value="NZ_MJAT01000006.1"/>
</dbReference>